<name>A0A328AL44_9CAUL</name>
<feature type="region of interest" description="Disordered" evidence="1">
    <location>
        <begin position="859"/>
        <end position="881"/>
    </location>
</feature>
<dbReference type="AlphaFoldDB" id="A0A328AL44"/>
<evidence type="ECO:0000313" key="3">
    <source>
        <dbReference type="Proteomes" id="UP000249254"/>
    </source>
</evidence>
<evidence type="ECO:0008006" key="4">
    <source>
        <dbReference type="Google" id="ProtNLM"/>
    </source>
</evidence>
<organism evidence="2 3">
    <name type="scientific">Phenylobacterium soli</name>
    <dbReference type="NCBI Taxonomy" id="2170551"/>
    <lineage>
        <taxon>Bacteria</taxon>
        <taxon>Pseudomonadati</taxon>
        <taxon>Pseudomonadota</taxon>
        <taxon>Alphaproteobacteria</taxon>
        <taxon>Caulobacterales</taxon>
        <taxon>Caulobacteraceae</taxon>
        <taxon>Phenylobacterium</taxon>
    </lineage>
</organism>
<dbReference type="RefSeq" id="WP_111528939.1">
    <property type="nucleotide sequence ID" value="NZ_JBHRSG010000003.1"/>
</dbReference>
<sequence length="881" mass="94016">MEAAGKIDPDGLLLFSVELDKLTLTEGLAAYGDAADPLIPFGELTRLLEYDVEVMPTERRIVGRLGEARTSLVVDLATGTARVGARVVDLTPADVAVTPTDIYLRASAVQRLLPIKLQVNSSELAMVIQPEALLPVQSRLQRLSRDRQNTGGPRFQEEILKVPSPYRAFSMPSFDVSASAGVSSGSASQGPKLPLRYDIRAGADLFYSGLEAYVGSDEQGVPSVARLLLERRSLEGHLLGPLHARVVSVGDVFTPSLAIGPRSLGGRGVSFSTAPLDQTNIFNRIDLRGELPIGYDVELYINDVLQGGQNTPNKGRYEFLNVPLSRGVNVVRIVTYGPHGERSETTRIINVGGGQLKRGEATFEFGAVQQEKALIDLANDGSTDFISRGSGGLRVVGALNYGLTELITVSAGAALTPVTRSSSRGELTLGARTSLFGFLTQLDLGADSTGGTAESLGMAGQLFGVSTVLRYVQLQNGFLDENGPGADFTRPLTSRGEISFDGNAQLFHAVVPLSFRAARTTYADGGVELSGSARGSATVAAALLSGGFEYTHAYGGRSSTEERLTGFFAASTFRSFTWQLRGTVDYDILPDLRPRALAITVDRDISDRASLRFGVGESLESLDQFNLTAAATVRTRVGDLALAADYNNGDQSWRLGAQVNFGLAYDQDAKRYALTRSGPGTGGTVAFHAFYDNNGNGRWDPGEPGVPNVTVEGGIQRVVTGPDGRALVTGLGSSPTARLNVDLDRMDNPSVKSPPRIIQISPRAGQVLQIDYPMQNTSEVLVRILLSRPDGTKVGLSGVRVKLVNAEGHVAEAKTEFDGSANFEELVAGVYQLQLDPEQAQRLRMHLVSPITVTIKGDGGFTPDASAEVKFDPRPQDPTQG</sequence>
<dbReference type="Proteomes" id="UP000249254">
    <property type="component" value="Unassembled WGS sequence"/>
</dbReference>
<protein>
    <recommendedName>
        <fullName evidence="4">Fimbrial biogenesis outer membrane usher protein</fullName>
    </recommendedName>
</protein>
<reference evidence="3" key="1">
    <citation type="submission" date="2018-05" db="EMBL/GenBank/DDBJ databases">
        <authorList>
            <person name="Li X."/>
        </authorList>
    </citation>
    <scope>NUCLEOTIDE SEQUENCE [LARGE SCALE GENOMIC DNA]</scope>
    <source>
        <strain evidence="3">LX32</strain>
    </source>
</reference>
<comment type="caution">
    <text evidence="2">The sequence shown here is derived from an EMBL/GenBank/DDBJ whole genome shotgun (WGS) entry which is preliminary data.</text>
</comment>
<accession>A0A328AL44</accession>
<gene>
    <name evidence="2" type="ORF">DJ017_11995</name>
</gene>
<dbReference type="EMBL" id="QFYQ01000001">
    <property type="protein sequence ID" value="RAK55191.1"/>
    <property type="molecule type" value="Genomic_DNA"/>
</dbReference>
<keyword evidence="3" id="KW-1185">Reference proteome</keyword>
<dbReference type="SUPFAM" id="SSF49478">
    <property type="entry name" value="Cna protein B-type domain"/>
    <property type="match status" value="1"/>
</dbReference>
<proteinExistence type="predicted"/>
<dbReference type="InterPro" id="IPR013783">
    <property type="entry name" value="Ig-like_fold"/>
</dbReference>
<dbReference type="OrthoDB" id="121544at2"/>
<dbReference type="Gene3D" id="2.60.40.10">
    <property type="entry name" value="Immunoglobulins"/>
    <property type="match status" value="1"/>
</dbReference>
<evidence type="ECO:0000256" key="1">
    <source>
        <dbReference type="SAM" id="MobiDB-lite"/>
    </source>
</evidence>
<evidence type="ECO:0000313" key="2">
    <source>
        <dbReference type="EMBL" id="RAK55191.1"/>
    </source>
</evidence>